<dbReference type="Pfam" id="PF24544">
    <property type="entry name" value="Ig_TPPC8_2nd"/>
    <property type="match status" value="1"/>
</dbReference>
<dbReference type="GO" id="GO:1990072">
    <property type="term" value="C:TRAPPIII protein complex"/>
    <property type="evidence" value="ECO:0007669"/>
    <property type="project" value="TreeGrafter"/>
</dbReference>
<proteinExistence type="predicted"/>
<sequence length="827" mass="93068">MLKARYQYKEAATVYFRVCTEEPLHSAVMLEQASYCYLLSKPPMLHKYGFHLVLSGDRYKKCDQIKHAIRTYRSAMSVYKGTTWSHIKDHVHFHIGQWYALLGLYDLAANHVLEVLACSHQSKTMQELFLRDFLQIVQKTGKTFEVSKLQLPEINISSLRVIFEDHRTYASSAAASVKEKIWVSLEEEMIPNLSTARTNWLELQSKLIPKKYKESNVCVAGEAVKVDIEFKNPLQIPLLLSSVSLICELSENSDEMQSDANSLLSGLQNDGESTKLNHRDVNFENSLLSVSDVGFSLRGGETTVVQLTVTPRVEGILQIVGVKWKLSGFVVGFHKFETNPAKMIRKRVQKAKHPHSDNLKFVVVKSVPKLEGVIHPLPKRAYVGDLRNLVLELRNKSEFAVKNLKMKISHPRFLNIGKRESLNAEFPACLEKTNSDHSGVPANPTDVSHSMFLFPEDTIIQGETPLLWPLWFRAAVPGNISLCITIYYEMGDISSTMRYRTLRMHYNLQVLPSLDVSFQISPCPSRLQEFLVRMDVVNKTSSESFQVHQLSSVGHQWEISLLQPVDAIFPSQSLMAHQALSCFFMLKNHGKPSTSEDEISYHFRLQGTDGDTSTVDFILISRPLKNDNNPVGSDPPHLFSHHACHCSTASTSSISWLVDGPRTIYHDFSVPFCEINLSMTLFNSSDVVASVHINTLDSSTSDNLNDATPVQPATSSDNQEGWHDLSLVTDIKVTSDVLKVRTSKSTPVESVSPFIWSGSSSTRVQLEPMSRSEIPLQVSVFSPGTYDLSNYVLHWNLLLSNDEGNRDSRSSGKCQGYPYYLTVLQSD</sequence>
<feature type="domain" description="TPPC8 C-terminal Ig-like" evidence="2">
    <location>
        <begin position="730"/>
        <end position="790"/>
    </location>
</feature>
<feature type="domain" description="TPPC8 first Ig-like" evidence="4">
    <location>
        <begin position="179"/>
        <end position="331"/>
    </location>
</feature>
<feature type="compositionally biased region" description="Polar residues" evidence="1">
    <location>
        <begin position="700"/>
        <end position="719"/>
    </location>
</feature>
<dbReference type="InterPro" id="IPR058538">
    <property type="entry name" value="Ig_TPPC8_2nd"/>
</dbReference>
<evidence type="ECO:0000259" key="3">
    <source>
        <dbReference type="Pfam" id="PF24544"/>
    </source>
</evidence>
<dbReference type="EMBL" id="PJQY01003548">
    <property type="protein sequence ID" value="PQM36438.1"/>
    <property type="molecule type" value="Genomic_DNA"/>
</dbReference>
<dbReference type="Pfam" id="PF24542">
    <property type="entry name" value="Ig_TPPC8_C"/>
    <property type="match status" value="1"/>
</dbReference>
<dbReference type="PANTHER" id="PTHR12975">
    <property type="entry name" value="TRANSPORT PROTEIN TRAPP"/>
    <property type="match status" value="1"/>
</dbReference>
<keyword evidence="6" id="KW-1185">Reference proteome</keyword>
<gene>
    <name evidence="5" type="ORF">Pyn_25347</name>
</gene>
<protein>
    <submittedName>
        <fullName evidence="5">Trafficking protein particle complex subunit 8 isoform X2</fullName>
    </submittedName>
</protein>
<evidence type="ECO:0000313" key="6">
    <source>
        <dbReference type="Proteomes" id="UP000250321"/>
    </source>
</evidence>
<comment type="caution">
    <text evidence="5">The sequence shown here is derived from an EMBL/GenBank/DDBJ whole genome shotgun (WGS) entry which is preliminary data.</text>
</comment>
<dbReference type="STRING" id="2094558.A0A314UHG2"/>
<dbReference type="OrthoDB" id="437922at2759"/>
<dbReference type="InterPro" id="IPR057651">
    <property type="entry name" value="Ig_TPPC8_C"/>
</dbReference>
<dbReference type="InterPro" id="IPR058541">
    <property type="entry name" value="Ig_TPPC8_1st"/>
</dbReference>
<name>A0A314UHG2_PRUYE</name>
<dbReference type="SUPFAM" id="SSF48452">
    <property type="entry name" value="TPR-like"/>
    <property type="match status" value="1"/>
</dbReference>
<dbReference type="Pfam" id="PF24545">
    <property type="entry name" value="Ig_TPPC8_1st"/>
    <property type="match status" value="1"/>
</dbReference>
<evidence type="ECO:0000256" key="1">
    <source>
        <dbReference type="SAM" id="MobiDB-lite"/>
    </source>
</evidence>
<organism evidence="5 6">
    <name type="scientific">Prunus yedoensis var. nudiflora</name>
    <dbReference type="NCBI Taxonomy" id="2094558"/>
    <lineage>
        <taxon>Eukaryota</taxon>
        <taxon>Viridiplantae</taxon>
        <taxon>Streptophyta</taxon>
        <taxon>Embryophyta</taxon>
        <taxon>Tracheophyta</taxon>
        <taxon>Spermatophyta</taxon>
        <taxon>Magnoliopsida</taxon>
        <taxon>eudicotyledons</taxon>
        <taxon>Gunneridae</taxon>
        <taxon>Pentapetalae</taxon>
        <taxon>rosids</taxon>
        <taxon>fabids</taxon>
        <taxon>Rosales</taxon>
        <taxon>Rosaceae</taxon>
        <taxon>Amygdaloideae</taxon>
        <taxon>Amygdaleae</taxon>
        <taxon>Prunus</taxon>
    </lineage>
</organism>
<evidence type="ECO:0000313" key="5">
    <source>
        <dbReference type="EMBL" id="PQM36438.1"/>
    </source>
</evidence>
<dbReference type="AlphaFoldDB" id="A0A314UHG2"/>
<feature type="domain" description="TPPC8 second Ig-like" evidence="3">
    <location>
        <begin position="384"/>
        <end position="502"/>
    </location>
</feature>
<evidence type="ECO:0000259" key="4">
    <source>
        <dbReference type="Pfam" id="PF24545"/>
    </source>
</evidence>
<feature type="region of interest" description="Disordered" evidence="1">
    <location>
        <begin position="700"/>
        <end position="720"/>
    </location>
</feature>
<dbReference type="PANTHER" id="PTHR12975:SF6">
    <property type="entry name" value="TRAFFICKING PROTEIN PARTICLE COMPLEX SUBUNIT 8"/>
    <property type="match status" value="1"/>
</dbReference>
<reference evidence="5 6" key="1">
    <citation type="submission" date="2018-02" db="EMBL/GenBank/DDBJ databases">
        <title>Draft genome of wild Prunus yedoensis var. nudiflora.</title>
        <authorList>
            <person name="Baek S."/>
            <person name="Kim J.-H."/>
            <person name="Choi K."/>
            <person name="Kim G.-B."/>
            <person name="Cho A."/>
            <person name="Jang H."/>
            <person name="Shin C.-H."/>
            <person name="Yu H.-J."/>
            <person name="Mun J.-H."/>
        </authorList>
    </citation>
    <scope>NUCLEOTIDE SEQUENCE [LARGE SCALE GENOMIC DNA]</scope>
    <source>
        <strain evidence="6">cv. Jeju island</strain>
        <tissue evidence="5">Leaf</tissue>
    </source>
</reference>
<dbReference type="InterPro" id="IPR024420">
    <property type="entry name" value="TRAPP_III_complex_Trs85"/>
</dbReference>
<dbReference type="Proteomes" id="UP000250321">
    <property type="component" value="Unassembled WGS sequence"/>
</dbReference>
<accession>A0A314UHG2</accession>
<evidence type="ECO:0000259" key="2">
    <source>
        <dbReference type="Pfam" id="PF24542"/>
    </source>
</evidence>
<dbReference type="InterPro" id="IPR011990">
    <property type="entry name" value="TPR-like_helical_dom_sf"/>
</dbReference>